<proteinExistence type="inferred from homology"/>
<keyword evidence="2" id="KW-0805">Transcription regulation</keyword>
<evidence type="ECO:0000313" key="7">
    <source>
        <dbReference type="Proteomes" id="UP000184096"/>
    </source>
</evidence>
<evidence type="ECO:0000256" key="2">
    <source>
        <dbReference type="ARBA" id="ARBA00023015"/>
    </source>
</evidence>
<dbReference type="EMBL" id="LT670849">
    <property type="protein sequence ID" value="SHN70285.1"/>
    <property type="molecule type" value="Genomic_DNA"/>
</dbReference>
<dbReference type="Pfam" id="PF00126">
    <property type="entry name" value="HTH_1"/>
    <property type="match status" value="1"/>
</dbReference>
<accession>A0A1M7THU1</accession>
<dbReference type="SUPFAM" id="SSF46785">
    <property type="entry name" value="Winged helix' DNA-binding domain"/>
    <property type="match status" value="1"/>
</dbReference>
<evidence type="ECO:0000256" key="3">
    <source>
        <dbReference type="ARBA" id="ARBA00023125"/>
    </source>
</evidence>
<evidence type="ECO:0000256" key="4">
    <source>
        <dbReference type="ARBA" id="ARBA00023163"/>
    </source>
</evidence>
<dbReference type="PANTHER" id="PTHR30579">
    <property type="entry name" value="TRANSCRIPTIONAL REGULATOR"/>
    <property type="match status" value="1"/>
</dbReference>
<name>A0A1M7THU1_9BRAD</name>
<dbReference type="GO" id="GO:0003677">
    <property type="term" value="F:DNA binding"/>
    <property type="evidence" value="ECO:0007669"/>
    <property type="project" value="UniProtKB-KW"/>
</dbReference>
<evidence type="ECO:0000256" key="1">
    <source>
        <dbReference type="ARBA" id="ARBA00009437"/>
    </source>
</evidence>
<dbReference type="InterPro" id="IPR036388">
    <property type="entry name" value="WH-like_DNA-bd_sf"/>
</dbReference>
<dbReference type="Gene3D" id="1.10.10.10">
    <property type="entry name" value="Winged helix-like DNA-binding domain superfamily/Winged helix DNA-binding domain"/>
    <property type="match status" value="1"/>
</dbReference>
<evidence type="ECO:0000259" key="5">
    <source>
        <dbReference type="PROSITE" id="PS50931"/>
    </source>
</evidence>
<dbReference type="OrthoDB" id="9803735at2"/>
<protein>
    <submittedName>
        <fullName evidence="6">DNA-binding transcriptional regulator, LysR family</fullName>
    </submittedName>
</protein>
<dbReference type="Gene3D" id="3.40.190.10">
    <property type="entry name" value="Periplasmic binding protein-like II"/>
    <property type="match status" value="2"/>
</dbReference>
<keyword evidence="4" id="KW-0804">Transcription</keyword>
<dbReference type="InterPro" id="IPR036390">
    <property type="entry name" value="WH_DNA-bd_sf"/>
</dbReference>
<feature type="domain" description="HTH lysR-type" evidence="5">
    <location>
        <begin position="10"/>
        <end position="67"/>
    </location>
</feature>
<comment type="similarity">
    <text evidence="1">Belongs to the LysR transcriptional regulatory family.</text>
</comment>
<reference evidence="7" key="1">
    <citation type="submission" date="2016-11" db="EMBL/GenBank/DDBJ databases">
        <authorList>
            <person name="Varghese N."/>
            <person name="Submissions S."/>
        </authorList>
    </citation>
    <scope>NUCLEOTIDE SEQUENCE [LARGE SCALE GENOMIC DNA]</scope>
    <source>
        <strain evidence="7">GAS401</strain>
    </source>
</reference>
<keyword evidence="7" id="KW-1185">Reference proteome</keyword>
<dbReference type="InterPro" id="IPR000847">
    <property type="entry name" value="LysR_HTH_N"/>
</dbReference>
<dbReference type="SUPFAM" id="SSF53850">
    <property type="entry name" value="Periplasmic binding protein-like II"/>
    <property type="match status" value="1"/>
</dbReference>
<dbReference type="InterPro" id="IPR050176">
    <property type="entry name" value="LTTR"/>
</dbReference>
<gene>
    <name evidence="6" type="ORF">SAMN05444170_1699</name>
</gene>
<organism evidence="6 7">
    <name type="scientific">Bradyrhizobium erythrophlei</name>
    <dbReference type="NCBI Taxonomy" id="1437360"/>
    <lineage>
        <taxon>Bacteria</taxon>
        <taxon>Pseudomonadati</taxon>
        <taxon>Pseudomonadota</taxon>
        <taxon>Alphaproteobacteria</taxon>
        <taxon>Hyphomicrobiales</taxon>
        <taxon>Nitrobacteraceae</taxon>
        <taxon>Bradyrhizobium</taxon>
    </lineage>
</organism>
<dbReference type="GO" id="GO:0003700">
    <property type="term" value="F:DNA-binding transcription factor activity"/>
    <property type="evidence" value="ECO:0007669"/>
    <property type="project" value="InterPro"/>
</dbReference>
<keyword evidence="3 6" id="KW-0238">DNA-binding</keyword>
<evidence type="ECO:0000313" key="6">
    <source>
        <dbReference type="EMBL" id="SHN70285.1"/>
    </source>
</evidence>
<dbReference type="RefSeq" id="WP_072817491.1">
    <property type="nucleotide sequence ID" value="NZ_LT670849.1"/>
</dbReference>
<dbReference type="PROSITE" id="PS50931">
    <property type="entry name" value="HTH_LYSR"/>
    <property type="match status" value="1"/>
</dbReference>
<dbReference type="Proteomes" id="UP000184096">
    <property type="component" value="Chromosome I"/>
</dbReference>
<dbReference type="AlphaFoldDB" id="A0A1M7THU1"/>
<dbReference type="PRINTS" id="PR00039">
    <property type="entry name" value="HTHLYSR"/>
</dbReference>
<dbReference type="PANTHER" id="PTHR30579:SF7">
    <property type="entry name" value="HTH-TYPE TRANSCRIPTIONAL REGULATOR LRHA-RELATED"/>
    <property type="match status" value="1"/>
</dbReference>
<sequence length="303" mass="32819">MQRRHQHLTIPIEIVRTVIAIAETGSLSKAGERLGLSQPAISSQVRRLQSLVGGSLFVKGANGTTTTELGKLALQQARKIMEANDQLLRLGGNNFGPPTLRLGLSTLFVEAFVGQKLPDPLTDVLVLADHSCAIGRGLIDGYIDVACIFDNAGLDPDIEQMVTDEYVEPVAWIRSRNFVLSPGAPIPILTHPQNDWIIPTLTKHGLSYKIVFNTPDNHARFAAAKAGIGLTAVPSRNVPPDLVVAKEYYLPPLPPIRTLLCERAGLDPQRSAALIKHLRALLFKGSSSHDAKEARSELLKSTA</sequence>